<feature type="non-terminal residue" evidence="2">
    <location>
        <position position="1"/>
    </location>
</feature>
<dbReference type="EMBL" id="CADCWF010000265">
    <property type="protein sequence ID" value="CAA9572214.1"/>
    <property type="molecule type" value="Genomic_DNA"/>
</dbReference>
<organism evidence="2">
    <name type="scientific">uncultured Thermomicrobiales bacterium</name>
    <dbReference type="NCBI Taxonomy" id="1645740"/>
    <lineage>
        <taxon>Bacteria</taxon>
        <taxon>Pseudomonadati</taxon>
        <taxon>Thermomicrobiota</taxon>
        <taxon>Thermomicrobia</taxon>
        <taxon>Thermomicrobiales</taxon>
        <taxon>environmental samples</taxon>
    </lineage>
</organism>
<feature type="non-terminal residue" evidence="2">
    <location>
        <position position="40"/>
    </location>
</feature>
<dbReference type="AlphaFoldDB" id="A0A6J4V927"/>
<accession>A0A6J4V927</accession>
<gene>
    <name evidence="2" type="ORF">AVDCRST_MAG59-3659</name>
</gene>
<proteinExistence type="predicted"/>
<feature type="region of interest" description="Disordered" evidence="1">
    <location>
        <begin position="1"/>
        <end position="28"/>
    </location>
</feature>
<evidence type="ECO:0000313" key="2">
    <source>
        <dbReference type="EMBL" id="CAA9572214.1"/>
    </source>
</evidence>
<protein>
    <submittedName>
        <fullName evidence="2">Uncharacterized protein</fullName>
    </submittedName>
</protein>
<evidence type="ECO:0000256" key="1">
    <source>
        <dbReference type="SAM" id="MobiDB-lite"/>
    </source>
</evidence>
<feature type="compositionally biased region" description="Basic residues" evidence="1">
    <location>
        <begin position="9"/>
        <end position="27"/>
    </location>
</feature>
<sequence length="40" mass="4425">CSSPGSLRANRRRSTFRGKSRRARQGHCPRAGCWRVPVGG</sequence>
<name>A0A6J4V927_9BACT</name>
<reference evidence="2" key="1">
    <citation type="submission" date="2020-02" db="EMBL/GenBank/DDBJ databases">
        <authorList>
            <person name="Meier V. D."/>
        </authorList>
    </citation>
    <scope>NUCLEOTIDE SEQUENCE</scope>
    <source>
        <strain evidence="2">AVDCRST_MAG59</strain>
    </source>
</reference>